<gene>
    <name evidence="3" type="ORF">DCP75_15705</name>
</gene>
<dbReference type="AlphaFoldDB" id="A0A3C1KQY8"/>
<evidence type="ECO:0000313" key="4">
    <source>
        <dbReference type="Proteomes" id="UP000259273"/>
    </source>
</evidence>
<feature type="domain" description="NADP-dependent oxidoreductase" evidence="2">
    <location>
        <begin position="48"/>
        <end position="286"/>
    </location>
</feature>
<dbReference type="InterPro" id="IPR023210">
    <property type="entry name" value="NADP_OxRdtase_dom"/>
</dbReference>
<feature type="chain" id="PRO_5017676989" evidence="1">
    <location>
        <begin position="25"/>
        <end position="310"/>
    </location>
</feature>
<dbReference type="InterPro" id="IPR036812">
    <property type="entry name" value="NAD(P)_OxRdtase_dom_sf"/>
</dbReference>
<evidence type="ECO:0000259" key="2">
    <source>
        <dbReference type="Pfam" id="PF00248"/>
    </source>
</evidence>
<organism evidence="3 4">
    <name type="scientific">Haliea salexigens</name>
    <dbReference type="NCBI Taxonomy" id="287487"/>
    <lineage>
        <taxon>Bacteria</taxon>
        <taxon>Pseudomonadati</taxon>
        <taxon>Pseudomonadota</taxon>
        <taxon>Gammaproteobacteria</taxon>
        <taxon>Cellvibrionales</taxon>
        <taxon>Halieaceae</taxon>
        <taxon>Haliea</taxon>
    </lineage>
</organism>
<dbReference type="PANTHER" id="PTHR43312:SF1">
    <property type="entry name" value="NADP-DEPENDENT OXIDOREDUCTASE DOMAIN-CONTAINING PROTEIN"/>
    <property type="match status" value="1"/>
</dbReference>
<dbReference type="Gene3D" id="3.20.20.100">
    <property type="entry name" value="NADP-dependent oxidoreductase domain"/>
    <property type="match status" value="1"/>
</dbReference>
<protein>
    <submittedName>
        <fullName evidence="3">Aldo/keto reductase</fullName>
    </submittedName>
</protein>
<dbReference type="EMBL" id="DMND01000211">
    <property type="protein sequence ID" value="HAN29129.1"/>
    <property type="molecule type" value="Genomic_DNA"/>
</dbReference>
<dbReference type="Pfam" id="PF00248">
    <property type="entry name" value="Aldo_ket_red"/>
    <property type="match status" value="1"/>
</dbReference>
<feature type="signal peptide" evidence="1">
    <location>
        <begin position="1"/>
        <end position="24"/>
    </location>
</feature>
<dbReference type="SUPFAM" id="SSF51430">
    <property type="entry name" value="NAD(P)-linked oxidoreductase"/>
    <property type="match status" value="1"/>
</dbReference>
<dbReference type="InterPro" id="IPR053135">
    <property type="entry name" value="AKR2_Oxidoreductase"/>
</dbReference>
<proteinExistence type="predicted"/>
<name>A0A3C1KQY8_9GAMM</name>
<dbReference type="InterPro" id="IPR006311">
    <property type="entry name" value="TAT_signal"/>
</dbReference>
<dbReference type="PROSITE" id="PS51318">
    <property type="entry name" value="TAT"/>
    <property type="match status" value="1"/>
</dbReference>
<dbReference type="CDD" id="cd19095">
    <property type="entry name" value="AKR_PA4992-like"/>
    <property type="match status" value="1"/>
</dbReference>
<evidence type="ECO:0000256" key="1">
    <source>
        <dbReference type="SAM" id="SignalP"/>
    </source>
</evidence>
<dbReference type="Proteomes" id="UP000259273">
    <property type="component" value="Unassembled WGS sequence"/>
</dbReference>
<dbReference type="PANTHER" id="PTHR43312">
    <property type="entry name" value="D-THREO-ALDOSE 1-DEHYDROGENASE"/>
    <property type="match status" value="1"/>
</dbReference>
<evidence type="ECO:0000313" key="3">
    <source>
        <dbReference type="EMBL" id="HAN29129.1"/>
    </source>
</evidence>
<dbReference type="STRING" id="1121937.GCA_000423125_02582"/>
<sequence>MLNRRQLLSISATLAAAHALPLRAAVSAAKTPGIVRTIPSSGESLPVIGMGTSRTFDVNAGDAAAEPLMAVLKTFFAGGGTVIDSSPMYGKAEQRVGDLLRAMPARPPVFAATKVWTEGREAGIAQMQQSAQRMAVDRFDLIAVHNLTDWRTQLDTLKRWKEEGKVRYIGITTSHGRDHGEFLRVMRQEPLDFVQFSYNIADRRAEEELLPTAAERGIATMINRPYQRGELFSASRGAALPQVATELGCSSWGQFFLKFILGHPAVTCVIPATSSPKHMRDNMQAGVGRVPDTAQRKEMLEAFAALQTKA</sequence>
<accession>A0A3C1KQY8</accession>
<keyword evidence="1" id="KW-0732">Signal</keyword>
<reference evidence="3 4" key="1">
    <citation type="journal article" date="2018" name="Nat. Biotechnol.">
        <title>A standardized bacterial taxonomy based on genome phylogeny substantially revises the tree of life.</title>
        <authorList>
            <person name="Parks D.H."/>
            <person name="Chuvochina M."/>
            <person name="Waite D.W."/>
            <person name="Rinke C."/>
            <person name="Skarshewski A."/>
            <person name="Chaumeil P.A."/>
            <person name="Hugenholtz P."/>
        </authorList>
    </citation>
    <scope>NUCLEOTIDE SEQUENCE [LARGE SCALE GENOMIC DNA]</scope>
    <source>
        <strain evidence="3">UBA9158</strain>
    </source>
</reference>
<comment type="caution">
    <text evidence="3">The sequence shown here is derived from an EMBL/GenBank/DDBJ whole genome shotgun (WGS) entry which is preliminary data.</text>
</comment>